<accession>A0ACD3A275</accession>
<reference evidence="1 2" key="1">
    <citation type="journal article" date="2019" name="Nat. Ecol. Evol.">
        <title>Megaphylogeny resolves global patterns of mushroom evolution.</title>
        <authorList>
            <person name="Varga T."/>
            <person name="Krizsan K."/>
            <person name="Foldi C."/>
            <person name="Dima B."/>
            <person name="Sanchez-Garcia M."/>
            <person name="Sanchez-Ramirez S."/>
            <person name="Szollosi G.J."/>
            <person name="Szarkandi J.G."/>
            <person name="Papp V."/>
            <person name="Albert L."/>
            <person name="Andreopoulos W."/>
            <person name="Angelini C."/>
            <person name="Antonin V."/>
            <person name="Barry K.W."/>
            <person name="Bougher N.L."/>
            <person name="Buchanan P."/>
            <person name="Buyck B."/>
            <person name="Bense V."/>
            <person name="Catcheside P."/>
            <person name="Chovatia M."/>
            <person name="Cooper J."/>
            <person name="Damon W."/>
            <person name="Desjardin D."/>
            <person name="Finy P."/>
            <person name="Geml J."/>
            <person name="Haridas S."/>
            <person name="Hughes K."/>
            <person name="Justo A."/>
            <person name="Karasinski D."/>
            <person name="Kautmanova I."/>
            <person name="Kiss B."/>
            <person name="Kocsube S."/>
            <person name="Kotiranta H."/>
            <person name="LaButti K.M."/>
            <person name="Lechner B.E."/>
            <person name="Liimatainen K."/>
            <person name="Lipzen A."/>
            <person name="Lukacs Z."/>
            <person name="Mihaltcheva S."/>
            <person name="Morgado L.N."/>
            <person name="Niskanen T."/>
            <person name="Noordeloos M.E."/>
            <person name="Ohm R.A."/>
            <person name="Ortiz-Santana B."/>
            <person name="Ovrebo C."/>
            <person name="Racz N."/>
            <person name="Riley R."/>
            <person name="Savchenko A."/>
            <person name="Shiryaev A."/>
            <person name="Soop K."/>
            <person name="Spirin V."/>
            <person name="Szebenyi C."/>
            <person name="Tomsovsky M."/>
            <person name="Tulloss R.E."/>
            <person name="Uehling J."/>
            <person name="Grigoriev I.V."/>
            <person name="Vagvolgyi C."/>
            <person name="Papp T."/>
            <person name="Martin F.M."/>
            <person name="Miettinen O."/>
            <person name="Hibbett D.S."/>
            <person name="Nagy L.G."/>
        </authorList>
    </citation>
    <scope>NUCLEOTIDE SEQUENCE [LARGE SCALE GENOMIC DNA]</scope>
    <source>
        <strain evidence="1 2">NL-1719</strain>
    </source>
</reference>
<evidence type="ECO:0000313" key="2">
    <source>
        <dbReference type="Proteomes" id="UP000308600"/>
    </source>
</evidence>
<keyword evidence="2" id="KW-1185">Reference proteome</keyword>
<organism evidence="1 2">
    <name type="scientific">Pluteus cervinus</name>
    <dbReference type="NCBI Taxonomy" id="181527"/>
    <lineage>
        <taxon>Eukaryota</taxon>
        <taxon>Fungi</taxon>
        <taxon>Dikarya</taxon>
        <taxon>Basidiomycota</taxon>
        <taxon>Agaricomycotina</taxon>
        <taxon>Agaricomycetes</taxon>
        <taxon>Agaricomycetidae</taxon>
        <taxon>Agaricales</taxon>
        <taxon>Pluteineae</taxon>
        <taxon>Pluteaceae</taxon>
        <taxon>Pluteus</taxon>
    </lineage>
</organism>
<gene>
    <name evidence="1" type="ORF">BDN72DRAFT_864960</name>
</gene>
<evidence type="ECO:0000313" key="1">
    <source>
        <dbReference type="EMBL" id="TFK59682.1"/>
    </source>
</evidence>
<dbReference type="Proteomes" id="UP000308600">
    <property type="component" value="Unassembled WGS sequence"/>
</dbReference>
<name>A0ACD3A275_9AGAR</name>
<proteinExistence type="predicted"/>
<sequence length="235" mass="26727">MLKNHPYHERCRTTVYFKLVYEESYLVGRAGVEEQINAEKGTLRRPSMKTNNYKGLPDKTNECCNEVLVVLSNDITYIQYGMVVSHTILRPRKYAKKHLTGNIRKIRRVALDRLNFKGLPLEFSLFSNPSLRPKDAGENSLHGHASVRLDTGIRTKENPPAQLPDPPWWVERKGEGVLLALGPERVDDKRSTPREGSPLVWFVPGYAQVVVRRHVDVLEQRKKVADGVNASDDDG</sequence>
<dbReference type="EMBL" id="ML208918">
    <property type="protein sequence ID" value="TFK59682.1"/>
    <property type="molecule type" value="Genomic_DNA"/>
</dbReference>
<protein>
    <submittedName>
        <fullName evidence="1">Uncharacterized protein</fullName>
    </submittedName>
</protein>